<dbReference type="GO" id="GO:0005829">
    <property type="term" value="C:cytosol"/>
    <property type="evidence" value="ECO:0007669"/>
    <property type="project" value="TreeGrafter"/>
</dbReference>
<proteinExistence type="inferred from homology"/>
<dbReference type="GO" id="GO:0009318">
    <property type="term" value="C:exodeoxyribonuclease VII complex"/>
    <property type="evidence" value="ECO:0007669"/>
    <property type="project" value="UniProtKB-UniRule"/>
</dbReference>
<evidence type="ECO:0000256" key="4">
    <source>
        <dbReference type="ARBA" id="ARBA00022801"/>
    </source>
</evidence>
<evidence type="ECO:0000256" key="6">
    <source>
        <dbReference type="HAMAP-Rule" id="MF_00337"/>
    </source>
</evidence>
<organism evidence="8 9">
    <name type="scientific">Allonocardiopsis opalescens</name>
    <dbReference type="NCBI Taxonomy" id="1144618"/>
    <lineage>
        <taxon>Bacteria</taxon>
        <taxon>Bacillati</taxon>
        <taxon>Actinomycetota</taxon>
        <taxon>Actinomycetes</taxon>
        <taxon>Streptosporangiales</taxon>
        <taxon>Allonocardiopsis</taxon>
    </lineage>
</organism>
<dbReference type="SUPFAM" id="SSF116842">
    <property type="entry name" value="XseB-like"/>
    <property type="match status" value="1"/>
</dbReference>
<dbReference type="EMBL" id="PVZC01000001">
    <property type="protein sequence ID" value="PRY01920.1"/>
    <property type="molecule type" value="Genomic_DNA"/>
</dbReference>
<reference evidence="8 9" key="1">
    <citation type="submission" date="2018-03" db="EMBL/GenBank/DDBJ databases">
        <title>Genomic Encyclopedia of Archaeal and Bacterial Type Strains, Phase II (KMG-II): from individual species to whole genera.</title>
        <authorList>
            <person name="Goeker M."/>
        </authorList>
    </citation>
    <scope>NUCLEOTIDE SEQUENCE [LARGE SCALE GENOMIC DNA]</scope>
    <source>
        <strain evidence="8 9">DSM 45601</strain>
    </source>
</reference>
<dbReference type="NCBIfam" id="NF002139">
    <property type="entry name" value="PRK00977.1-3"/>
    <property type="match status" value="1"/>
</dbReference>
<keyword evidence="5 6" id="KW-0269">Exonuclease</keyword>
<comment type="similarity">
    <text evidence="1 6">Belongs to the XseB family.</text>
</comment>
<dbReference type="InterPro" id="IPR003761">
    <property type="entry name" value="Exonuc_VII_S"/>
</dbReference>
<dbReference type="HAMAP" id="MF_00337">
    <property type="entry name" value="Exonuc_7_S"/>
    <property type="match status" value="1"/>
</dbReference>
<evidence type="ECO:0000256" key="1">
    <source>
        <dbReference type="ARBA" id="ARBA00009998"/>
    </source>
</evidence>
<comment type="function">
    <text evidence="6">Bidirectionally degrades single-stranded DNA into large acid-insoluble oligonucleotides, which are then degraded further into small acid-soluble oligonucleotides.</text>
</comment>
<evidence type="ECO:0000256" key="3">
    <source>
        <dbReference type="ARBA" id="ARBA00022722"/>
    </source>
</evidence>
<feature type="compositionally biased region" description="Low complexity" evidence="7">
    <location>
        <begin position="1"/>
        <end position="23"/>
    </location>
</feature>
<dbReference type="RefSeq" id="WP_106241118.1">
    <property type="nucleotide sequence ID" value="NZ_PVZC01000001.1"/>
</dbReference>
<dbReference type="PANTHER" id="PTHR34137:SF1">
    <property type="entry name" value="EXODEOXYRIBONUCLEASE 7 SMALL SUBUNIT"/>
    <property type="match status" value="1"/>
</dbReference>
<comment type="subunit">
    <text evidence="6">Heterooligomer composed of large and small subunits.</text>
</comment>
<dbReference type="EC" id="3.1.11.6" evidence="6"/>
<dbReference type="Gene3D" id="1.10.287.1040">
    <property type="entry name" value="Exonuclease VII, small subunit"/>
    <property type="match status" value="1"/>
</dbReference>
<evidence type="ECO:0000256" key="5">
    <source>
        <dbReference type="ARBA" id="ARBA00022839"/>
    </source>
</evidence>
<evidence type="ECO:0000313" key="8">
    <source>
        <dbReference type="EMBL" id="PRY01920.1"/>
    </source>
</evidence>
<keyword evidence="4 6" id="KW-0378">Hydrolase</keyword>
<protein>
    <recommendedName>
        <fullName evidence="6">Exodeoxyribonuclease 7 small subunit</fullName>
        <ecNumber evidence="6">3.1.11.6</ecNumber>
    </recommendedName>
    <alternativeName>
        <fullName evidence="6">Exodeoxyribonuclease VII small subunit</fullName>
        <shortName evidence="6">Exonuclease VII small subunit</shortName>
    </alternativeName>
</protein>
<dbReference type="Proteomes" id="UP000237846">
    <property type="component" value="Unassembled WGS sequence"/>
</dbReference>
<evidence type="ECO:0000256" key="2">
    <source>
        <dbReference type="ARBA" id="ARBA00022490"/>
    </source>
</evidence>
<comment type="catalytic activity">
    <reaction evidence="6">
        <text>Exonucleolytic cleavage in either 5'- to 3'- or 3'- to 5'-direction to yield nucleoside 5'-phosphates.</text>
        <dbReference type="EC" id="3.1.11.6"/>
    </reaction>
</comment>
<evidence type="ECO:0000256" key="7">
    <source>
        <dbReference type="SAM" id="MobiDB-lite"/>
    </source>
</evidence>
<sequence length="93" mass="9748">MGKASGETAAGTGEGAPEAAEATLSYEQAREELAAVVRRLEGGGLSLEESLRLWQRGEDLATTCEQWLEGARAKLAAALAERTEPDDGAEAPF</sequence>
<evidence type="ECO:0000313" key="9">
    <source>
        <dbReference type="Proteomes" id="UP000237846"/>
    </source>
</evidence>
<dbReference type="Pfam" id="PF02609">
    <property type="entry name" value="Exonuc_VII_S"/>
    <property type="match status" value="1"/>
</dbReference>
<accession>A0A2T0QDH1</accession>
<keyword evidence="2 6" id="KW-0963">Cytoplasm</keyword>
<dbReference type="NCBIfam" id="TIGR01280">
    <property type="entry name" value="xseB"/>
    <property type="match status" value="1"/>
</dbReference>
<keyword evidence="9" id="KW-1185">Reference proteome</keyword>
<dbReference type="GO" id="GO:0008855">
    <property type="term" value="F:exodeoxyribonuclease VII activity"/>
    <property type="evidence" value="ECO:0007669"/>
    <property type="project" value="UniProtKB-UniRule"/>
</dbReference>
<dbReference type="GO" id="GO:0006308">
    <property type="term" value="P:DNA catabolic process"/>
    <property type="evidence" value="ECO:0007669"/>
    <property type="project" value="UniProtKB-UniRule"/>
</dbReference>
<keyword evidence="3 6" id="KW-0540">Nuclease</keyword>
<dbReference type="PANTHER" id="PTHR34137">
    <property type="entry name" value="EXODEOXYRIBONUCLEASE 7 SMALL SUBUNIT"/>
    <property type="match status" value="1"/>
</dbReference>
<gene>
    <name evidence="6" type="primary">xseB</name>
    <name evidence="8" type="ORF">CLV72_101518</name>
</gene>
<name>A0A2T0QDH1_9ACTN</name>
<dbReference type="AlphaFoldDB" id="A0A2T0QDH1"/>
<feature type="region of interest" description="Disordered" evidence="7">
    <location>
        <begin position="1"/>
        <end position="24"/>
    </location>
</feature>
<dbReference type="InterPro" id="IPR037004">
    <property type="entry name" value="Exonuc_VII_ssu_sf"/>
</dbReference>
<comment type="caution">
    <text evidence="8">The sequence shown here is derived from an EMBL/GenBank/DDBJ whole genome shotgun (WGS) entry which is preliminary data.</text>
</comment>
<comment type="subcellular location">
    <subcellularLocation>
        <location evidence="6">Cytoplasm</location>
    </subcellularLocation>
</comment>